<comment type="caution">
    <text evidence="4">The sequence shown here is derived from an EMBL/GenBank/DDBJ whole genome shotgun (WGS) entry which is preliminary data.</text>
</comment>
<protein>
    <recommendedName>
        <fullName evidence="3">Outer membrane protein beta-barrel domain-containing protein</fullName>
    </recommendedName>
</protein>
<dbReference type="EMBL" id="POWF01000009">
    <property type="protein sequence ID" value="PNQ72342.1"/>
    <property type="molecule type" value="Genomic_DNA"/>
</dbReference>
<sequence>MRKTILLLALTMIATISFAQNAKYGIRAGYNISNLDFEPAPLMDNQHRNGFAIGVFGEYDLSASIALAPELQFSAEGAKDRALRVDYIQAPILLKFRIGSKIAIGAGPLVGVKVHEFEDGYRNFGFSGVGALEFMITDEIFIDARYHYGVTNILDDNPVGLEAKNTNLQIGIGVKI</sequence>
<feature type="domain" description="Outer membrane protein beta-barrel" evidence="3">
    <location>
        <begin position="6"/>
        <end position="175"/>
    </location>
</feature>
<gene>
    <name evidence="4" type="ORF">C1T31_12400</name>
</gene>
<evidence type="ECO:0000313" key="5">
    <source>
        <dbReference type="Proteomes" id="UP000236641"/>
    </source>
</evidence>
<evidence type="ECO:0000256" key="2">
    <source>
        <dbReference type="SAM" id="SignalP"/>
    </source>
</evidence>
<keyword evidence="1 2" id="KW-0732">Signal</keyword>
<evidence type="ECO:0000313" key="4">
    <source>
        <dbReference type="EMBL" id="PNQ72342.1"/>
    </source>
</evidence>
<evidence type="ECO:0000256" key="1">
    <source>
        <dbReference type="ARBA" id="ARBA00022729"/>
    </source>
</evidence>
<reference evidence="4 5" key="1">
    <citation type="submission" date="2018-01" db="EMBL/GenBank/DDBJ databases">
        <title>The draft genome of Hanstruepera neustonica JCM19743.</title>
        <authorList>
            <person name="He R.-H."/>
            <person name="Du Z.-J."/>
        </authorList>
    </citation>
    <scope>NUCLEOTIDE SEQUENCE [LARGE SCALE GENOMIC DNA]</scope>
    <source>
        <strain evidence="4 5">JCM19743</strain>
    </source>
</reference>
<dbReference type="OrthoDB" id="1259003at2"/>
<dbReference type="SUPFAM" id="SSF56925">
    <property type="entry name" value="OMPA-like"/>
    <property type="match status" value="1"/>
</dbReference>
<feature type="signal peptide" evidence="2">
    <location>
        <begin position="1"/>
        <end position="19"/>
    </location>
</feature>
<organism evidence="4 5">
    <name type="scientific">Hanstruepera neustonica</name>
    <dbReference type="NCBI Taxonomy" id="1445657"/>
    <lineage>
        <taxon>Bacteria</taxon>
        <taxon>Pseudomonadati</taxon>
        <taxon>Bacteroidota</taxon>
        <taxon>Flavobacteriia</taxon>
        <taxon>Flavobacteriales</taxon>
        <taxon>Flavobacteriaceae</taxon>
        <taxon>Hanstruepera</taxon>
    </lineage>
</organism>
<dbReference type="Pfam" id="PF13505">
    <property type="entry name" value="OMP_b-brl"/>
    <property type="match status" value="1"/>
</dbReference>
<proteinExistence type="predicted"/>
<dbReference type="RefSeq" id="WP_103052829.1">
    <property type="nucleotide sequence ID" value="NZ_POWF01000009.1"/>
</dbReference>
<name>A0A2K1DWE6_9FLAO</name>
<dbReference type="Proteomes" id="UP000236641">
    <property type="component" value="Unassembled WGS sequence"/>
</dbReference>
<feature type="chain" id="PRO_5014335206" description="Outer membrane protein beta-barrel domain-containing protein" evidence="2">
    <location>
        <begin position="20"/>
        <end position="176"/>
    </location>
</feature>
<evidence type="ECO:0000259" key="3">
    <source>
        <dbReference type="Pfam" id="PF13505"/>
    </source>
</evidence>
<dbReference type="AlphaFoldDB" id="A0A2K1DWE6"/>
<dbReference type="InterPro" id="IPR011250">
    <property type="entry name" value="OMP/PagP_B-barrel"/>
</dbReference>
<accession>A0A2K1DWE6</accession>
<keyword evidence="5" id="KW-1185">Reference proteome</keyword>
<dbReference type="InterPro" id="IPR027385">
    <property type="entry name" value="Beta-barrel_OMP"/>
</dbReference>